<dbReference type="OrthoDB" id="10496280at2759"/>
<dbReference type="GeneID" id="8854075"/>
<keyword evidence="1" id="KW-1133">Transmembrane helix</keyword>
<dbReference type="PANTHER" id="PTHR10845">
    <property type="entry name" value="REGULATOR OF G PROTEIN SIGNALING"/>
    <property type="match status" value="1"/>
</dbReference>
<gene>
    <name evidence="4" type="ORF">NAEGRDRAFT_72875</name>
</gene>
<keyword evidence="2" id="KW-0732">Signal</keyword>
<keyword evidence="5" id="KW-1185">Reference proteome</keyword>
<accession>D2VV33</accession>
<dbReference type="EMBL" id="GG738900">
    <property type="protein sequence ID" value="EFC39371.1"/>
    <property type="molecule type" value="Genomic_DNA"/>
</dbReference>
<evidence type="ECO:0000259" key="3">
    <source>
        <dbReference type="PROSITE" id="PS50132"/>
    </source>
</evidence>
<dbReference type="Gene3D" id="1.10.167.10">
    <property type="entry name" value="Regulator of G-protein Signalling 4, domain 2"/>
    <property type="match status" value="1"/>
</dbReference>
<keyword evidence="1" id="KW-0812">Transmembrane</keyword>
<dbReference type="InParanoid" id="D2VV33"/>
<dbReference type="Pfam" id="PF00615">
    <property type="entry name" value="RGS"/>
    <property type="match status" value="1"/>
</dbReference>
<feature type="transmembrane region" description="Helical" evidence="1">
    <location>
        <begin position="34"/>
        <end position="57"/>
    </location>
</feature>
<dbReference type="InterPro" id="IPR016137">
    <property type="entry name" value="RGS"/>
</dbReference>
<evidence type="ECO:0000256" key="1">
    <source>
        <dbReference type="SAM" id="Phobius"/>
    </source>
</evidence>
<dbReference type="RefSeq" id="XP_002672115.1">
    <property type="nucleotide sequence ID" value="XM_002672069.1"/>
</dbReference>
<dbReference type="PANTHER" id="PTHR10845:SF192">
    <property type="entry name" value="DOUBLE HIT, ISOFORM B"/>
    <property type="match status" value="1"/>
</dbReference>
<proteinExistence type="predicted"/>
<protein>
    <submittedName>
        <fullName evidence="4">Predicted protein</fullName>
    </submittedName>
</protein>
<organism evidence="5">
    <name type="scientific">Naegleria gruberi</name>
    <name type="common">Amoeba</name>
    <dbReference type="NCBI Taxonomy" id="5762"/>
    <lineage>
        <taxon>Eukaryota</taxon>
        <taxon>Discoba</taxon>
        <taxon>Heterolobosea</taxon>
        <taxon>Tetramitia</taxon>
        <taxon>Eutetramitia</taxon>
        <taxon>Vahlkampfiidae</taxon>
        <taxon>Naegleria</taxon>
    </lineage>
</organism>
<name>D2VV33_NAEGR</name>
<reference evidence="4 5" key="1">
    <citation type="journal article" date="2010" name="Cell">
        <title>The genome of Naegleria gruberi illuminates early eukaryotic versatility.</title>
        <authorList>
            <person name="Fritz-Laylin L.K."/>
            <person name="Prochnik S.E."/>
            <person name="Ginger M.L."/>
            <person name="Dacks J.B."/>
            <person name="Carpenter M.L."/>
            <person name="Field M.C."/>
            <person name="Kuo A."/>
            <person name="Paredez A."/>
            <person name="Chapman J."/>
            <person name="Pham J."/>
            <person name="Shu S."/>
            <person name="Neupane R."/>
            <person name="Cipriano M."/>
            <person name="Mancuso J."/>
            <person name="Tu H."/>
            <person name="Salamov A."/>
            <person name="Lindquist E."/>
            <person name="Shapiro H."/>
            <person name="Lucas S."/>
            <person name="Grigoriev I.V."/>
            <person name="Cande W.Z."/>
            <person name="Fulton C."/>
            <person name="Rokhsar D.S."/>
            <person name="Dawson S.C."/>
        </authorList>
    </citation>
    <scope>NUCLEOTIDE SEQUENCE [LARGE SCALE GENOMIC DNA]</scope>
    <source>
        <strain evidence="4 5">NEG-M</strain>
    </source>
</reference>
<feature type="signal peptide" evidence="2">
    <location>
        <begin position="1"/>
        <end position="19"/>
    </location>
</feature>
<dbReference type="Proteomes" id="UP000006671">
    <property type="component" value="Unassembled WGS sequence"/>
</dbReference>
<dbReference type="InterPro" id="IPR036305">
    <property type="entry name" value="RGS_sf"/>
</dbReference>
<evidence type="ECO:0000313" key="5">
    <source>
        <dbReference type="Proteomes" id="UP000006671"/>
    </source>
</evidence>
<dbReference type="InterPro" id="IPR044926">
    <property type="entry name" value="RGS_subdomain_2"/>
</dbReference>
<sequence>MLLLLFPIVICILVAVGTASLDVQQKEYQNVGGIFNTILCFVFLTMNGGGVVLIEIYKRIRYAKSQKTNSADDLENILKNEDLFNLFREYSEKEFSLENIEFYSVMLKLKVQKVVSEKELDEIDDTFIKNYSKYEVNLPSSCKREFYKLKEQAQEKTHQVEYSALWQVFGNDLVLNMMDTFRRLQETSNYSQWESVSKYQKHIHP</sequence>
<evidence type="ECO:0000256" key="2">
    <source>
        <dbReference type="SAM" id="SignalP"/>
    </source>
</evidence>
<dbReference type="AlphaFoldDB" id="D2VV33"/>
<keyword evidence="1" id="KW-0472">Membrane</keyword>
<feature type="chain" id="PRO_5003038406" evidence="2">
    <location>
        <begin position="20"/>
        <end position="205"/>
    </location>
</feature>
<dbReference type="VEuPathDB" id="AmoebaDB:NAEGRDRAFT_72875"/>
<evidence type="ECO:0000313" key="4">
    <source>
        <dbReference type="EMBL" id="EFC39371.1"/>
    </source>
</evidence>
<dbReference type="PROSITE" id="PS50132">
    <property type="entry name" value="RGS"/>
    <property type="match status" value="1"/>
</dbReference>
<dbReference type="SUPFAM" id="SSF48097">
    <property type="entry name" value="Regulator of G-protein signaling, RGS"/>
    <property type="match status" value="1"/>
</dbReference>
<feature type="domain" description="RGS" evidence="3">
    <location>
        <begin position="73"/>
        <end position="134"/>
    </location>
</feature>
<dbReference type="KEGG" id="ngr:NAEGRDRAFT_72875"/>